<gene>
    <name evidence="2" type="ORF">APLA_LOCUS10628</name>
</gene>
<feature type="compositionally biased region" description="Basic and acidic residues" evidence="1">
    <location>
        <begin position="67"/>
        <end position="80"/>
    </location>
</feature>
<feature type="region of interest" description="Disordered" evidence="1">
    <location>
        <begin position="1"/>
        <end position="83"/>
    </location>
</feature>
<evidence type="ECO:0000313" key="3">
    <source>
        <dbReference type="Proteomes" id="UP000494256"/>
    </source>
</evidence>
<dbReference type="OrthoDB" id="66977at2759"/>
<evidence type="ECO:0000313" key="2">
    <source>
        <dbReference type="EMBL" id="CAB3244228.1"/>
    </source>
</evidence>
<dbReference type="AlphaFoldDB" id="A0A8S1AHV8"/>
<feature type="compositionally biased region" description="Basic residues" evidence="1">
    <location>
        <begin position="53"/>
        <end position="63"/>
    </location>
</feature>
<accession>A0A8S1AHV8</accession>
<comment type="caution">
    <text evidence="2">The sequence shown here is derived from an EMBL/GenBank/DDBJ whole genome shotgun (WGS) entry which is preliminary data.</text>
</comment>
<name>A0A8S1AHV8_ARCPL</name>
<sequence>MGPKIIKSTQEGTRRTASGESLPEPDGSGSSQTYSGGSNLCLTCPSPSSKSGTQKKRGGRKKPGGSVEHRHCLGEERSEYPDGLSCRAAPEGYSKAQKALASPGPEEAIGVGLER</sequence>
<protein>
    <submittedName>
        <fullName evidence="2">Uncharacterized protein</fullName>
    </submittedName>
</protein>
<evidence type="ECO:0000256" key="1">
    <source>
        <dbReference type="SAM" id="MobiDB-lite"/>
    </source>
</evidence>
<reference evidence="2 3" key="1">
    <citation type="submission" date="2020-04" db="EMBL/GenBank/DDBJ databases">
        <authorList>
            <person name="Wallbank WR R."/>
            <person name="Pardo Diaz C."/>
            <person name="Kozak K."/>
            <person name="Martin S."/>
            <person name="Jiggins C."/>
            <person name="Moest M."/>
            <person name="Warren A I."/>
            <person name="Byers J.R.P. K."/>
            <person name="Montejo-Kovacevich G."/>
            <person name="Yen C E."/>
        </authorList>
    </citation>
    <scope>NUCLEOTIDE SEQUENCE [LARGE SCALE GENOMIC DNA]</scope>
</reference>
<feature type="compositionally biased region" description="Polar residues" evidence="1">
    <location>
        <begin position="7"/>
        <end position="19"/>
    </location>
</feature>
<dbReference type="Proteomes" id="UP000494256">
    <property type="component" value="Unassembled WGS sequence"/>
</dbReference>
<dbReference type="EMBL" id="CADEBD010000315">
    <property type="protein sequence ID" value="CAB3244228.1"/>
    <property type="molecule type" value="Genomic_DNA"/>
</dbReference>
<proteinExistence type="predicted"/>
<organism evidence="2 3">
    <name type="scientific">Arctia plantaginis</name>
    <name type="common">Wood tiger moth</name>
    <name type="synonym">Phalaena plantaginis</name>
    <dbReference type="NCBI Taxonomy" id="874455"/>
    <lineage>
        <taxon>Eukaryota</taxon>
        <taxon>Metazoa</taxon>
        <taxon>Ecdysozoa</taxon>
        <taxon>Arthropoda</taxon>
        <taxon>Hexapoda</taxon>
        <taxon>Insecta</taxon>
        <taxon>Pterygota</taxon>
        <taxon>Neoptera</taxon>
        <taxon>Endopterygota</taxon>
        <taxon>Lepidoptera</taxon>
        <taxon>Glossata</taxon>
        <taxon>Ditrysia</taxon>
        <taxon>Noctuoidea</taxon>
        <taxon>Erebidae</taxon>
        <taxon>Arctiinae</taxon>
        <taxon>Arctia</taxon>
    </lineage>
</organism>
<feature type="compositionally biased region" description="Low complexity" evidence="1">
    <location>
        <begin position="27"/>
        <end position="38"/>
    </location>
</feature>